<evidence type="ECO:0000313" key="2">
    <source>
        <dbReference type="EMBL" id="CCC08740.1"/>
    </source>
</evidence>
<dbReference type="HOGENOM" id="CLU_1054358_0_0_1"/>
<keyword evidence="3" id="KW-1185">Reference proteome</keyword>
<sequence length="264" mass="29469">MPAGLHNKTPGDVPPGPGSSKRKRDLDDNGIPSLTRPDRIPQPRPPQSGNTAPINYLFASGTKTSSLSLLRGDNSVFNEVISLINDYEGAMESLFEGEIKVYPKNPSGADQPYKPSWLDILEFAASNPDDFNLTTLNGVGQVCRFSMKNVDVQISWDDWRLIRSGALDRFSLVPPKPLEEDERIELTTLDIIEDRVYSIIQKADEIARKARQLNYHLSGRKAAITARYTLQHASELDQPPARHRELKPDPDLRAHLKSPFGIAF</sequence>
<proteinExistence type="predicted"/>
<dbReference type="InParanoid" id="F7VSS3"/>
<accession>F7VSS3</accession>
<dbReference type="OrthoDB" id="5422841at2759"/>
<feature type="region of interest" description="Disordered" evidence="1">
    <location>
        <begin position="1"/>
        <end position="54"/>
    </location>
</feature>
<organism evidence="2 3">
    <name type="scientific">Sordaria macrospora (strain ATCC MYA-333 / DSM 997 / K(L3346) / K-hell)</name>
    <dbReference type="NCBI Taxonomy" id="771870"/>
    <lineage>
        <taxon>Eukaryota</taxon>
        <taxon>Fungi</taxon>
        <taxon>Dikarya</taxon>
        <taxon>Ascomycota</taxon>
        <taxon>Pezizomycotina</taxon>
        <taxon>Sordariomycetes</taxon>
        <taxon>Sordariomycetidae</taxon>
        <taxon>Sordariales</taxon>
        <taxon>Sordariaceae</taxon>
        <taxon>Sordaria</taxon>
    </lineage>
</organism>
<dbReference type="VEuPathDB" id="FungiDB:SMAC_05381"/>
<dbReference type="eggNOG" id="ENOG502SIM3">
    <property type="taxonomic scope" value="Eukaryota"/>
</dbReference>
<dbReference type="EMBL" id="CABT02000006">
    <property type="protein sequence ID" value="CCC08740.1"/>
    <property type="molecule type" value="Genomic_DNA"/>
</dbReference>
<dbReference type="STRING" id="771870.F7VSS3"/>
<dbReference type="Proteomes" id="UP000001881">
    <property type="component" value="Unassembled WGS sequence"/>
</dbReference>
<evidence type="ECO:0000313" key="3">
    <source>
        <dbReference type="Proteomes" id="UP000001881"/>
    </source>
</evidence>
<reference evidence="2 3" key="1">
    <citation type="journal article" date="2010" name="PLoS Genet.">
        <title>De novo assembly of a 40 Mb eukaryotic genome from short sequence reads: Sordaria macrospora, a model organism for fungal morphogenesis.</title>
        <authorList>
            <person name="Nowrousian M."/>
            <person name="Stajich J."/>
            <person name="Chu M."/>
            <person name="Engh I."/>
            <person name="Espagne E."/>
            <person name="Halliday K."/>
            <person name="Kamerewerd J."/>
            <person name="Kempken F."/>
            <person name="Knab B."/>
            <person name="Kuo H.C."/>
            <person name="Osiewacz H.D."/>
            <person name="Poeggeler S."/>
            <person name="Read N."/>
            <person name="Seiler S."/>
            <person name="Smith K."/>
            <person name="Zickler D."/>
            <person name="Kueck U."/>
            <person name="Freitag M."/>
        </authorList>
    </citation>
    <scope>NUCLEOTIDE SEQUENCE [LARGE SCALE GENOMIC DNA]</scope>
    <source>
        <strain evidence="3">ATCC MYA-333 / DSM 997 / K(L3346) / K-hell</strain>
        <tissue evidence="2">Mycelium</tissue>
    </source>
</reference>
<comment type="caution">
    <text evidence="2">The sequence shown here is derived from an EMBL/GenBank/DDBJ whole genome shotgun (WGS) entry which is preliminary data.</text>
</comment>
<gene>
    <name evidence="2" type="ORF">SMAC_05381</name>
</gene>
<dbReference type="AlphaFoldDB" id="F7VSS3"/>
<protein>
    <submittedName>
        <fullName evidence="2">WGS project CABT00000000 data, contig 2.6</fullName>
    </submittedName>
</protein>
<dbReference type="OMA" id="NTAPINY"/>
<name>F7VSS3_SORMK</name>
<evidence type="ECO:0000256" key="1">
    <source>
        <dbReference type="SAM" id="MobiDB-lite"/>
    </source>
</evidence>